<feature type="non-terminal residue" evidence="2">
    <location>
        <position position="130"/>
    </location>
</feature>
<dbReference type="PANTHER" id="PTHR23282">
    <property type="entry name" value="APICAL ENDOSOMAL GLYCOPROTEIN PRECURSOR"/>
    <property type="match status" value="1"/>
</dbReference>
<dbReference type="InterPro" id="IPR051560">
    <property type="entry name" value="MAM_domain-containing"/>
</dbReference>
<evidence type="ECO:0000259" key="1">
    <source>
        <dbReference type="PROSITE" id="PS50060"/>
    </source>
</evidence>
<dbReference type="GO" id="GO:0016020">
    <property type="term" value="C:membrane"/>
    <property type="evidence" value="ECO:0007669"/>
    <property type="project" value="InterPro"/>
</dbReference>
<proteinExistence type="predicted"/>
<evidence type="ECO:0000313" key="3">
    <source>
        <dbReference type="Proteomes" id="UP000550309"/>
    </source>
</evidence>
<organism evidence="2 3">
    <name type="scientific">Onychorhynchus coronatus</name>
    <name type="common">Royal flycatcher</name>
    <dbReference type="NCBI Taxonomy" id="360224"/>
    <lineage>
        <taxon>Eukaryota</taxon>
        <taxon>Metazoa</taxon>
        <taxon>Chordata</taxon>
        <taxon>Craniata</taxon>
        <taxon>Vertebrata</taxon>
        <taxon>Euteleostomi</taxon>
        <taxon>Archelosauria</taxon>
        <taxon>Archosauria</taxon>
        <taxon>Dinosauria</taxon>
        <taxon>Saurischia</taxon>
        <taxon>Theropoda</taxon>
        <taxon>Coelurosauria</taxon>
        <taxon>Aves</taxon>
        <taxon>Neognathae</taxon>
        <taxon>Neoaves</taxon>
        <taxon>Telluraves</taxon>
        <taxon>Australaves</taxon>
        <taxon>Passeriformes</taxon>
        <taxon>Tyrannidae</taxon>
        <taxon>Onychorhynchus</taxon>
    </lineage>
</organism>
<dbReference type="InterPro" id="IPR013320">
    <property type="entry name" value="ConA-like_dom_sf"/>
</dbReference>
<comment type="caution">
    <text evidence="2">The sequence shown here is derived from an EMBL/GenBank/DDBJ whole genome shotgun (WGS) entry which is preliminary data.</text>
</comment>
<dbReference type="PRINTS" id="PR00020">
    <property type="entry name" value="MAMDOMAIN"/>
</dbReference>
<dbReference type="AlphaFoldDB" id="A0A7K5ZR48"/>
<dbReference type="SUPFAM" id="SSF49899">
    <property type="entry name" value="Concanavalin A-like lectins/glucanases"/>
    <property type="match status" value="1"/>
</dbReference>
<protein>
    <submittedName>
        <fullName evidence="2">MALR1 protein</fullName>
    </submittedName>
</protein>
<dbReference type="InterPro" id="IPR000998">
    <property type="entry name" value="MAM_dom"/>
</dbReference>
<gene>
    <name evidence="2" type="primary">Malrd1_2</name>
    <name evidence="2" type="ORF">ONYCOR_R12598</name>
</gene>
<accession>A0A7K5ZR48</accession>
<dbReference type="EMBL" id="VZRK01000097">
    <property type="protein sequence ID" value="NWU80019.1"/>
    <property type="molecule type" value="Genomic_DNA"/>
</dbReference>
<dbReference type="PROSITE" id="PS50060">
    <property type="entry name" value="MAM_2"/>
    <property type="match status" value="1"/>
</dbReference>
<sequence>YYTSIPGSCNFETQDQEWTNVCGLTQDPNDDFDWNISNSDAMGQVGPHTDHTPGKGQRFLYVNSSDQKEGNRARITTTKFFPASLGVCRVRFWFWMFASRQTGVLKVYTVEEHGMDILMWSSSRNEENKW</sequence>
<dbReference type="Pfam" id="PF00629">
    <property type="entry name" value="MAM"/>
    <property type="match status" value="1"/>
</dbReference>
<dbReference type="Gene3D" id="2.60.120.200">
    <property type="match status" value="1"/>
</dbReference>
<dbReference type="OrthoDB" id="412155at2759"/>
<dbReference type="PANTHER" id="PTHR23282:SF146">
    <property type="entry name" value="RT07201P-RELATED"/>
    <property type="match status" value="1"/>
</dbReference>
<feature type="domain" description="MAM" evidence="1">
    <location>
        <begin position="7"/>
        <end position="130"/>
    </location>
</feature>
<dbReference type="CDD" id="cd06263">
    <property type="entry name" value="MAM"/>
    <property type="match status" value="1"/>
</dbReference>
<feature type="non-terminal residue" evidence="2">
    <location>
        <position position="1"/>
    </location>
</feature>
<evidence type="ECO:0000313" key="2">
    <source>
        <dbReference type="EMBL" id="NWU80019.1"/>
    </source>
</evidence>
<keyword evidence="3" id="KW-1185">Reference proteome</keyword>
<dbReference type="Proteomes" id="UP000550309">
    <property type="component" value="Unassembled WGS sequence"/>
</dbReference>
<reference evidence="2 3" key="1">
    <citation type="submission" date="2019-09" db="EMBL/GenBank/DDBJ databases">
        <title>Bird 10,000 Genomes (B10K) Project - Family phase.</title>
        <authorList>
            <person name="Zhang G."/>
        </authorList>
    </citation>
    <scope>NUCLEOTIDE SEQUENCE [LARGE SCALE GENOMIC DNA]</scope>
    <source>
        <strain evidence="2">B10K-DU-028-75</strain>
        <tissue evidence="2">Mixed tissue sample</tissue>
    </source>
</reference>
<name>A0A7K5ZR48_ONYCO</name>